<evidence type="ECO:0000313" key="3">
    <source>
        <dbReference type="EMBL" id="KTE93877.1"/>
    </source>
</evidence>
<comment type="caution">
    <text evidence="3">The sequence shown here is derived from an EMBL/GenBank/DDBJ whole genome shotgun (WGS) entry which is preliminary data.</text>
</comment>
<protein>
    <submittedName>
        <fullName evidence="3">Uncharacterized protein</fullName>
    </submittedName>
</protein>
<name>A0A0W1JQM8_DESHA</name>
<dbReference type="EMBL" id="LOCK01000001">
    <property type="protein sequence ID" value="KTE93877.1"/>
    <property type="molecule type" value="Genomic_DNA"/>
</dbReference>
<sequence length="217" mass="24337">MMKNKIFKIIGIIVLIIAIVGFWGYSKYLKPNPVIQQQLVEQFGEDFFSFEDVELAGDVGSGDSEGKVTSPPQKNNSEGTNVDTEAGIVKENVENKNSAPSKEENTEPVTLEQIDNKYQPQFSHLQNLAVSRLDTLFATAIQEYKEGTLSRSQLSQKYIQAASTLEASVDSQFYAVLAKMKKELKENNLATDIINVYRVNYENAKSDKRAQLFAQVR</sequence>
<feature type="region of interest" description="Disordered" evidence="1">
    <location>
        <begin position="59"/>
        <end position="108"/>
    </location>
</feature>
<keyword evidence="2" id="KW-1133">Transmembrane helix</keyword>
<dbReference type="Proteomes" id="UP000054623">
    <property type="component" value="Unassembled WGS sequence"/>
</dbReference>
<evidence type="ECO:0000313" key="4">
    <source>
        <dbReference type="Proteomes" id="UP000054623"/>
    </source>
</evidence>
<organism evidence="3 4">
    <name type="scientific">Desulfitobacterium hafniense</name>
    <name type="common">Desulfitobacterium frappieri</name>
    <dbReference type="NCBI Taxonomy" id="49338"/>
    <lineage>
        <taxon>Bacteria</taxon>
        <taxon>Bacillati</taxon>
        <taxon>Bacillota</taxon>
        <taxon>Clostridia</taxon>
        <taxon>Eubacteriales</taxon>
        <taxon>Desulfitobacteriaceae</taxon>
        <taxon>Desulfitobacterium</taxon>
    </lineage>
</organism>
<proteinExistence type="predicted"/>
<feature type="transmembrane region" description="Helical" evidence="2">
    <location>
        <begin position="7"/>
        <end position="25"/>
    </location>
</feature>
<evidence type="ECO:0000256" key="1">
    <source>
        <dbReference type="SAM" id="MobiDB-lite"/>
    </source>
</evidence>
<evidence type="ECO:0000256" key="2">
    <source>
        <dbReference type="SAM" id="Phobius"/>
    </source>
</evidence>
<keyword evidence="2" id="KW-0812">Transmembrane</keyword>
<keyword evidence="2" id="KW-0472">Membrane</keyword>
<gene>
    <name evidence="3" type="ORF">AT727_02670</name>
</gene>
<accession>A0A0W1JQM8</accession>
<reference evidence="3 4" key="1">
    <citation type="submission" date="2015-12" db="EMBL/GenBank/DDBJ databases">
        <title>Draft Genome Sequence of Desulfitobacterium hafniense Strain DH, a Sulfate-reducing Bacterium Isolated from Paddy Soils.</title>
        <authorList>
            <person name="Bao P."/>
            <person name="Zhang X."/>
            <person name="Li G."/>
        </authorList>
    </citation>
    <scope>NUCLEOTIDE SEQUENCE [LARGE SCALE GENOMIC DNA]</scope>
    <source>
        <strain evidence="3 4">DH</strain>
    </source>
</reference>
<dbReference type="RefSeq" id="WP_058490694.1">
    <property type="nucleotide sequence ID" value="NZ_LOCK01000001.1"/>
</dbReference>
<feature type="compositionally biased region" description="Polar residues" evidence="1">
    <location>
        <begin position="70"/>
        <end position="83"/>
    </location>
</feature>
<dbReference type="AlphaFoldDB" id="A0A0W1JQM8"/>